<dbReference type="Gene3D" id="3.30.70.120">
    <property type="match status" value="1"/>
</dbReference>
<dbReference type="RefSeq" id="WP_119297810.1">
    <property type="nucleotide sequence ID" value="NZ_BHGK01000001.1"/>
</dbReference>
<dbReference type="InterPro" id="IPR036069">
    <property type="entry name" value="DUF34/NIF3_sf"/>
</dbReference>
<proteinExistence type="predicted"/>
<dbReference type="PANTHER" id="PTHR41774:SF1">
    <property type="entry name" value="NGG1P INTERACTING FACTOR NIF3"/>
    <property type="match status" value="1"/>
</dbReference>
<dbReference type="AlphaFoldDB" id="A0A391NYT7"/>
<organism evidence="1 2">
    <name type="scientific">Mediterraneibacter butyricigenes</name>
    <dbReference type="NCBI Taxonomy" id="2316025"/>
    <lineage>
        <taxon>Bacteria</taxon>
        <taxon>Bacillati</taxon>
        <taxon>Bacillota</taxon>
        <taxon>Clostridia</taxon>
        <taxon>Lachnospirales</taxon>
        <taxon>Lachnospiraceae</taxon>
        <taxon>Mediterraneibacter</taxon>
    </lineage>
</organism>
<dbReference type="InterPro" id="IPR015867">
    <property type="entry name" value="N-reg_PII/ATP_PRibTrfase_C"/>
</dbReference>
<dbReference type="Proteomes" id="UP000265643">
    <property type="component" value="Unassembled WGS sequence"/>
</dbReference>
<accession>A0A391NYT7</accession>
<sequence length="109" mass="12329">MEVKYCKLEIFIPKSHLEVLQKALQSVDAGHIGNYDCCLSVSEVMGYWRPLDGCNPYLGSMGEISCEPELKVEVTVYAENVDMTIEAIKKVHPYEEPVINAIPLYRTSF</sequence>
<keyword evidence="2" id="KW-1185">Reference proteome</keyword>
<comment type="caution">
    <text evidence="1">The sequence shown here is derived from an EMBL/GenBank/DDBJ whole genome shotgun (WGS) entry which is preliminary data.</text>
</comment>
<dbReference type="SUPFAM" id="SSF102705">
    <property type="entry name" value="NIF3 (NGG1p interacting factor 3)-like"/>
    <property type="match status" value="1"/>
</dbReference>
<protein>
    <submittedName>
        <fullName evidence="1">Cytochrome c biogenesis protein</fullName>
    </submittedName>
</protein>
<name>A0A391NYT7_9FIRM</name>
<gene>
    <name evidence="1" type="ORF">KGMB01110_11600</name>
</gene>
<dbReference type="PANTHER" id="PTHR41774">
    <property type="match status" value="1"/>
</dbReference>
<evidence type="ECO:0000313" key="1">
    <source>
        <dbReference type="EMBL" id="GCA66724.1"/>
    </source>
</evidence>
<reference evidence="2" key="1">
    <citation type="submission" date="2018-09" db="EMBL/GenBank/DDBJ databases">
        <title>Draft Genome Sequence of Mediterraneibacter sp. KCTC 15684.</title>
        <authorList>
            <person name="Kim J.S."/>
            <person name="Han K.I."/>
            <person name="Suh M.K."/>
            <person name="Lee K.C."/>
            <person name="Eom M.K."/>
            <person name="Lee J.H."/>
            <person name="Park S.H."/>
            <person name="Kang S.W."/>
            <person name="Park J.E."/>
            <person name="Oh B.S."/>
            <person name="Yu S.Y."/>
            <person name="Choi S.H."/>
            <person name="Lee D.H."/>
            <person name="Yoon H."/>
            <person name="Kim B."/>
            <person name="Yang S.J."/>
            <person name="Lee J.S."/>
        </authorList>
    </citation>
    <scope>NUCLEOTIDE SEQUENCE [LARGE SCALE GENOMIC DNA]</scope>
    <source>
        <strain evidence="2">KCTC 15684</strain>
    </source>
</reference>
<dbReference type="EMBL" id="BHGK01000001">
    <property type="protein sequence ID" value="GCA66724.1"/>
    <property type="molecule type" value="Genomic_DNA"/>
</dbReference>
<evidence type="ECO:0000313" key="2">
    <source>
        <dbReference type="Proteomes" id="UP000265643"/>
    </source>
</evidence>